<evidence type="ECO:0000256" key="1">
    <source>
        <dbReference type="ARBA" id="ARBA00022737"/>
    </source>
</evidence>
<sequence>MRSWAGRHCEWRDADGGEEEAKQLCLDRKSCDSVTSVLRTASCDHCGAKGWDIVGDVDSSYTLSVGRVQPVVAAAAAAASDGMALSTVFEQAAAGVGVGGGVAAVAQMCIVRDGEAARMGGCEEQTRLTLQFASEHDMAAMGAPGVRLITAASDGNKKGVKKWLDQGVDVDSRDWDNLTPLIAASSQGHLDVVKILLQRGAGVNSKDKDNITALMEASIMDHRDVVKHLLKEGAEVDAKTTTGVTALWLAAGEGRKEVAASLIAKDSDVNNRRTDGITAVMAAAVGGHKDVVKMLVDAGAGVSDRDQDGLTALMNAAEIGAGEIVTYLLNKGADPNVMSETGFTSLILAAAGGHLEVVKTLVEKGAEINAEHPEGVNALMYGAAGAHLGVVQYLLDPAKGMTGAEVNQLHVHGGSALMEASTSGNVSVINLLLKKGADVSVTDKDGVTTLMSAASHGHAQACKVLLDAGAPLDTKASSGGTALMFAAAAGYTDVVALLLERGAHVNDTVQVSRGLPLQYHANANHVQDVMRALVEGGADVRAVDDQGLSALLNAVKGNFGDAASYLVEKGADANDVYVDEGGDRHSLLMDAIIVENVPFAELLVKHGADVNVTDEQGVTTLIQAAHRGMLVICELVVEKGVAVAAKSDDGITALIAAASEGHAGIVELLLGKAKADPDAKDKDGTTALMAASVRGHKDVVDALLRHGANVDQQNLDGHTALMFAYNGRNQVAALLSRYLEYVGGKEDDGNAKIIQDSLQVHTNIIAALQAADADPGLLDTNGNSAQDFDSQHPTGQETEGGASGAGRLEPPRARPAVPPTGDRDEL</sequence>
<gene>
    <name evidence="5" type="ORF">Esi_0223_0028</name>
</gene>
<proteinExistence type="predicted"/>
<dbReference type="OMA" id="KTMSGAT"/>
<evidence type="ECO:0000313" key="6">
    <source>
        <dbReference type="Proteomes" id="UP000002630"/>
    </source>
</evidence>
<reference evidence="5 6" key="1">
    <citation type="journal article" date="2010" name="Nature">
        <title>The Ectocarpus genome and the independent evolution of multicellularity in brown algae.</title>
        <authorList>
            <person name="Cock J.M."/>
            <person name="Sterck L."/>
            <person name="Rouze P."/>
            <person name="Scornet D."/>
            <person name="Allen A.E."/>
            <person name="Amoutzias G."/>
            <person name="Anthouard V."/>
            <person name="Artiguenave F."/>
            <person name="Aury J.M."/>
            <person name="Badger J.H."/>
            <person name="Beszteri B."/>
            <person name="Billiau K."/>
            <person name="Bonnet E."/>
            <person name="Bothwell J.H."/>
            <person name="Bowler C."/>
            <person name="Boyen C."/>
            <person name="Brownlee C."/>
            <person name="Carrano C.J."/>
            <person name="Charrier B."/>
            <person name="Cho G.Y."/>
            <person name="Coelho S.M."/>
            <person name="Collen J."/>
            <person name="Corre E."/>
            <person name="Da Silva C."/>
            <person name="Delage L."/>
            <person name="Delaroque N."/>
            <person name="Dittami S.M."/>
            <person name="Doulbeau S."/>
            <person name="Elias M."/>
            <person name="Farnham G."/>
            <person name="Gachon C.M."/>
            <person name="Gschloessl B."/>
            <person name="Heesch S."/>
            <person name="Jabbari K."/>
            <person name="Jubin C."/>
            <person name="Kawai H."/>
            <person name="Kimura K."/>
            <person name="Kloareg B."/>
            <person name="Kupper F.C."/>
            <person name="Lang D."/>
            <person name="Le Bail A."/>
            <person name="Leblanc C."/>
            <person name="Lerouge P."/>
            <person name="Lohr M."/>
            <person name="Lopez P.J."/>
            <person name="Martens C."/>
            <person name="Maumus F."/>
            <person name="Michel G."/>
            <person name="Miranda-Saavedra D."/>
            <person name="Morales J."/>
            <person name="Moreau H."/>
            <person name="Motomura T."/>
            <person name="Nagasato C."/>
            <person name="Napoli C.A."/>
            <person name="Nelson D.R."/>
            <person name="Nyvall-Collen P."/>
            <person name="Peters A.F."/>
            <person name="Pommier C."/>
            <person name="Potin P."/>
            <person name="Poulain J."/>
            <person name="Quesneville H."/>
            <person name="Read B."/>
            <person name="Rensing S.A."/>
            <person name="Ritter A."/>
            <person name="Rousvoal S."/>
            <person name="Samanta M."/>
            <person name="Samson G."/>
            <person name="Schroeder D.C."/>
            <person name="Segurens B."/>
            <person name="Strittmatter M."/>
            <person name="Tonon T."/>
            <person name="Tregear J.W."/>
            <person name="Valentin K."/>
            <person name="von Dassow P."/>
            <person name="Yamagishi T."/>
            <person name="Van de Peer Y."/>
            <person name="Wincker P."/>
        </authorList>
    </citation>
    <scope>NUCLEOTIDE SEQUENCE [LARGE SCALE GENOMIC DNA]</scope>
    <source>
        <strain evidence="6">Ec32 / CCAP1310/4</strain>
    </source>
</reference>
<dbReference type="EMBL" id="FN648402">
    <property type="protein sequence ID" value="CBJ30921.1"/>
    <property type="molecule type" value="Genomic_DNA"/>
</dbReference>
<dbReference type="Pfam" id="PF12796">
    <property type="entry name" value="Ank_2"/>
    <property type="match status" value="5"/>
</dbReference>
<dbReference type="PANTHER" id="PTHR24198:SF165">
    <property type="entry name" value="ANKYRIN REPEAT-CONTAINING PROTEIN-RELATED"/>
    <property type="match status" value="1"/>
</dbReference>
<dbReference type="PROSITE" id="PS50088">
    <property type="entry name" value="ANK_REPEAT"/>
    <property type="match status" value="12"/>
</dbReference>
<dbReference type="PRINTS" id="PR01415">
    <property type="entry name" value="ANKYRIN"/>
</dbReference>
<feature type="repeat" description="ANK" evidence="3">
    <location>
        <begin position="275"/>
        <end position="307"/>
    </location>
</feature>
<feature type="repeat" description="ANK" evidence="3">
    <location>
        <begin position="512"/>
        <end position="545"/>
    </location>
</feature>
<feature type="repeat" description="ANK" evidence="3">
    <location>
        <begin position="412"/>
        <end position="444"/>
    </location>
</feature>
<dbReference type="InterPro" id="IPR002110">
    <property type="entry name" value="Ankyrin_rpt"/>
</dbReference>
<dbReference type="AlphaFoldDB" id="D7FRY0"/>
<organism evidence="5 6">
    <name type="scientific">Ectocarpus siliculosus</name>
    <name type="common">Brown alga</name>
    <name type="synonym">Conferva siliculosa</name>
    <dbReference type="NCBI Taxonomy" id="2880"/>
    <lineage>
        <taxon>Eukaryota</taxon>
        <taxon>Sar</taxon>
        <taxon>Stramenopiles</taxon>
        <taxon>Ochrophyta</taxon>
        <taxon>PX clade</taxon>
        <taxon>Phaeophyceae</taxon>
        <taxon>Ectocarpales</taxon>
        <taxon>Ectocarpaceae</taxon>
        <taxon>Ectocarpus</taxon>
    </lineage>
</organism>
<feature type="repeat" description="ANK" evidence="3">
    <location>
        <begin position="445"/>
        <end position="477"/>
    </location>
</feature>
<dbReference type="EMBL" id="FN649734">
    <property type="protein sequence ID" value="CBJ30921.1"/>
    <property type="molecule type" value="Genomic_DNA"/>
</dbReference>
<keyword evidence="1" id="KW-0677">Repeat</keyword>
<dbReference type="Gene3D" id="1.25.40.20">
    <property type="entry name" value="Ankyrin repeat-containing domain"/>
    <property type="match status" value="7"/>
</dbReference>
<evidence type="ECO:0000256" key="3">
    <source>
        <dbReference type="PROSITE-ProRule" id="PRU00023"/>
    </source>
</evidence>
<dbReference type="InParanoid" id="D7FRY0"/>
<feature type="repeat" description="ANK" evidence="3">
    <location>
        <begin position="478"/>
        <end position="510"/>
    </location>
</feature>
<dbReference type="PROSITE" id="PS50297">
    <property type="entry name" value="ANK_REP_REGION"/>
    <property type="match status" value="9"/>
</dbReference>
<feature type="repeat" description="ANK" evidence="3">
    <location>
        <begin position="209"/>
        <end position="241"/>
    </location>
</feature>
<name>D7FRY0_ECTSI</name>
<feature type="repeat" description="ANK" evidence="3">
    <location>
        <begin position="683"/>
        <end position="715"/>
    </location>
</feature>
<feature type="region of interest" description="Disordered" evidence="4">
    <location>
        <begin position="776"/>
        <end position="826"/>
    </location>
</feature>
<accession>D7FRY0</accession>
<keyword evidence="2 3" id="KW-0040">ANK repeat</keyword>
<feature type="repeat" description="ANK" evidence="3">
    <location>
        <begin position="176"/>
        <end position="208"/>
    </location>
</feature>
<feature type="repeat" description="ANK" evidence="3">
    <location>
        <begin position="341"/>
        <end position="373"/>
    </location>
</feature>
<feature type="repeat" description="ANK" evidence="3">
    <location>
        <begin position="242"/>
        <end position="274"/>
    </location>
</feature>
<dbReference type="InterPro" id="IPR036770">
    <property type="entry name" value="Ankyrin_rpt-contain_sf"/>
</dbReference>
<evidence type="ECO:0000313" key="5">
    <source>
        <dbReference type="EMBL" id="CBJ30921.1"/>
    </source>
</evidence>
<dbReference type="STRING" id="2880.D7FRY0"/>
<dbReference type="eggNOG" id="KOG4177">
    <property type="taxonomic scope" value="Eukaryota"/>
</dbReference>
<feature type="compositionally biased region" description="Polar residues" evidence="4">
    <location>
        <begin position="780"/>
        <end position="797"/>
    </location>
</feature>
<dbReference type="SUPFAM" id="SSF48403">
    <property type="entry name" value="Ankyrin repeat"/>
    <property type="match status" value="2"/>
</dbReference>
<dbReference type="Pfam" id="PF00023">
    <property type="entry name" value="Ank"/>
    <property type="match status" value="1"/>
</dbReference>
<dbReference type="Proteomes" id="UP000002630">
    <property type="component" value="Linkage Group LG09"/>
</dbReference>
<dbReference type="OrthoDB" id="204376at2759"/>
<keyword evidence="6" id="KW-1185">Reference proteome</keyword>
<dbReference type="GO" id="GO:0005737">
    <property type="term" value="C:cytoplasm"/>
    <property type="evidence" value="ECO:0007669"/>
    <property type="project" value="TreeGrafter"/>
</dbReference>
<feature type="repeat" description="ANK" evidence="3">
    <location>
        <begin position="308"/>
        <end position="340"/>
    </location>
</feature>
<protein>
    <submittedName>
        <fullName evidence="5">Uncharacterized protein</fullName>
    </submittedName>
</protein>
<dbReference type="PANTHER" id="PTHR24198">
    <property type="entry name" value="ANKYRIN REPEAT AND PROTEIN KINASE DOMAIN-CONTAINING PROTEIN"/>
    <property type="match status" value="1"/>
</dbReference>
<dbReference type="SMART" id="SM00248">
    <property type="entry name" value="ANK"/>
    <property type="match status" value="16"/>
</dbReference>
<evidence type="ECO:0000256" key="2">
    <source>
        <dbReference type="ARBA" id="ARBA00023043"/>
    </source>
</evidence>
<evidence type="ECO:0000256" key="4">
    <source>
        <dbReference type="SAM" id="MobiDB-lite"/>
    </source>
</evidence>
<feature type="repeat" description="ANK" evidence="3">
    <location>
        <begin position="583"/>
        <end position="615"/>
    </location>
</feature>